<keyword evidence="2" id="KW-1185">Reference proteome</keyword>
<comment type="caution">
    <text evidence="1">The sequence shown here is derived from an EMBL/GenBank/DDBJ whole genome shotgun (WGS) entry which is preliminary data.</text>
</comment>
<accession>A0A318JXX8</accession>
<evidence type="ECO:0000313" key="1">
    <source>
        <dbReference type="EMBL" id="PXX58777.1"/>
    </source>
</evidence>
<protein>
    <submittedName>
        <fullName evidence="1">Uncharacterized protein</fullName>
    </submittedName>
</protein>
<proteinExistence type="predicted"/>
<dbReference type="Proteomes" id="UP000247569">
    <property type="component" value="Unassembled WGS sequence"/>
</dbReference>
<evidence type="ECO:0000313" key="2">
    <source>
        <dbReference type="Proteomes" id="UP000247569"/>
    </source>
</evidence>
<name>A0A318JXX8_9NOCA</name>
<dbReference type="EMBL" id="QJKF01000013">
    <property type="protein sequence ID" value="PXX58777.1"/>
    <property type="molecule type" value="Genomic_DNA"/>
</dbReference>
<sequence length="83" mass="9329">MGKQRELPIVFDASPPIVDIHICTMLLFESFITADKRKESIMNTTDKKADSLEPEFKLSASESELLEEFGVLLAAEYTYNLSA</sequence>
<gene>
    <name evidence="1" type="ORF">DFR70_113112</name>
</gene>
<dbReference type="AlphaFoldDB" id="A0A318JXX8"/>
<organism evidence="1 2">
    <name type="scientific">Nocardia tenerifensis</name>
    <dbReference type="NCBI Taxonomy" id="228006"/>
    <lineage>
        <taxon>Bacteria</taxon>
        <taxon>Bacillati</taxon>
        <taxon>Actinomycetota</taxon>
        <taxon>Actinomycetes</taxon>
        <taxon>Mycobacteriales</taxon>
        <taxon>Nocardiaceae</taxon>
        <taxon>Nocardia</taxon>
    </lineage>
</organism>
<reference evidence="1 2" key="1">
    <citation type="submission" date="2018-05" db="EMBL/GenBank/DDBJ databases">
        <title>Genomic Encyclopedia of Type Strains, Phase IV (KMG-IV): sequencing the most valuable type-strain genomes for metagenomic binning, comparative biology and taxonomic classification.</title>
        <authorList>
            <person name="Goeker M."/>
        </authorList>
    </citation>
    <scope>NUCLEOTIDE SEQUENCE [LARGE SCALE GENOMIC DNA]</scope>
    <source>
        <strain evidence="1 2">DSM 44704</strain>
    </source>
</reference>